<dbReference type="NCBIfam" id="TIGR00254">
    <property type="entry name" value="GGDEF"/>
    <property type="match status" value="1"/>
</dbReference>
<dbReference type="SUPFAM" id="SSF55073">
    <property type="entry name" value="Nucleotide cyclase"/>
    <property type="match status" value="1"/>
</dbReference>
<gene>
    <name evidence="4" type="ORF">GCM10008023_09420</name>
</gene>
<dbReference type="PANTHER" id="PTHR45138">
    <property type="entry name" value="REGULATORY COMPONENTS OF SENSORY TRANSDUCTION SYSTEM"/>
    <property type="match status" value="1"/>
</dbReference>
<comment type="catalytic activity">
    <reaction evidence="2">
        <text>2 GTP = 3',3'-c-di-GMP + 2 diphosphate</text>
        <dbReference type="Rhea" id="RHEA:24898"/>
        <dbReference type="ChEBI" id="CHEBI:33019"/>
        <dbReference type="ChEBI" id="CHEBI:37565"/>
        <dbReference type="ChEBI" id="CHEBI:58805"/>
        <dbReference type="EC" id="2.7.7.65"/>
    </reaction>
</comment>
<sequence>MTERSSEEQLLEFLYACPVGLLECDMAGEIGMMNPHAMQHLLPLAGPRDAGNLFSALEQHAPELRSIAAAFAPATGRVCDGHRIFVELGCARRTTPRKVLACTMVKLAPDRLMVTLTDISQQVVQEQRLRQADTWFATLLNGINDYAALTVRPDGEVITGDSGFTRQTGYDLAAVIGQKLGDVLKTDTTGGDLRLDEQLVVAERDGWHLQEGWQQRANGERYWCQRLVVARSRDDETGPIGFSVILRDVPRREAAAEDLRRVLTRDHLTGAANRRHFSHAMEREQTRWRDLRHSLSLIMLDLDHFKAINDTYGHPVGDIMLRRVAEACAPLLPPRGVFARLGGEEFAALLPRYDGEQAIGLAEDLRAAIAAIEVETAGTILTLTASFGCATLDEADGSIDALIALADKRLYAAKRGGRNQVFQPQAAAA</sequence>
<evidence type="ECO:0000313" key="4">
    <source>
        <dbReference type="EMBL" id="GHH10969.1"/>
    </source>
</evidence>
<dbReference type="CDD" id="cd01949">
    <property type="entry name" value="GGDEF"/>
    <property type="match status" value="1"/>
</dbReference>
<protein>
    <recommendedName>
        <fullName evidence="1">diguanylate cyclase</fullName>
        <ecNumber evidence="1">2.7.7.65</ecNumber>
    </recommendedName>
</protein>
<dbReference type="EC" id="2.7.7.65" evidence="1"/>
<dbReference type="Gene3D" id="3.30.450.20">
    <property type="entry name" value="PAS domain"/>
    <property type="match status" value="1"/>
</dbReference>
<dbReference type="InterPro" id="IPR029787">
    <property type="entry name" value="Nucleotide_cyclase"/>
</dbReference>
<dbReference type="PANTHER" id="PTHR45138:SF9">
    <property type="entry name" value="DIGUANYLATE CYCLASE DGCM-RELATED"/>
    <property type="match status" value="1"/>
</dbReference>
<comment type="caution">
    <text evidence="4">The sequence shown here is derived from an EMBL/GenBank/DDBJ whole genome shotgun (WGS) entry which is preliminary data.</text>
</comment>
<keyword evidence="5" id="KW-1185">Reference proteome</keyword>
<dbReference type="SMART" id="SM00267">
    <property type="entry name" value="GGDEF"/>
    <property type="match status" value="1"/>
</dbReference>
<dbReference type="SUPFAM" id="SSF55785">
    <property type="entry name" value="PYP-like sensor domain (PAS domain)"/>
    <property type="match status" value="1"/>
</dbReference>
<organism evidence="4 5">
    <name type="scientific">Sphingomonas glacialis</name>
    <dbReference type="NCBI Taxonomy" id="658225"/>
    <lineage>
        <taxon>Bacteria</taxon>
        <taxon>Pseudomonadati</taxon>
        <taxon>Pseudomonadota</taxon>
        <taxon>Alphaproteobacteria</taxon>
        <taxon>Sphingomonadales</taxon>
        <taxon>Sphingomonadaceae</taxon>
        <taxon>Sphingomonas</taxon>
    </lineage>
</organism>
<dbReference type="NCBIfam" id="TIGR00229">
    <property type="entry name" value="sensory_box"/>
    <property type="match status" value="1"/>
</dbReference>
<reference evidence="5" key="1">
    <citation type="journal article" date="2019" name="Int. J. Syst. Evol. Microbiol.">
        <title>The Global Catalogue of Microorganisms (GCM) 10K type strain sequencing project: providing services to taxonomists for standard genome sequencing and annotation.</title>
        <authorList>
            <consortium name="The Broad Institute Genomics Platform"/>
            <consortium name="The Broad Institute Genome Sequencing Center for Infectious Disease"/>
            <person name="Wu L."/>
            <person name="Ma J."/>
        </authorList>
    </citation>
    <scope>NUCLEOTIDE SEQUENCE [LARGE SCALE GENOMIC DNA]</scope>
    <source>
        <strain evidence="5">CGMCC 1.8957</strain>
    </source>
</reference>
<dbReference type="InterPro" id="IPR035965">
    <property type="entry name" value="PAS-like_dom_sf"/>
</dbReference>
<dbReference type="Pfam" id="PF00990">
    <property type="entry name" value="GGDEF"/>
    <property type="match status" value="1"/>
</dbReference>
<proteinExistence type="predicted"/>
<evidence type="ECO:0000259" key="3">
    <source>
        <dbReference type="PROSITE" id="PS50887"/>
    </source>
</evidence>
<dbReference type="InterPro" id="IPR000160">
    <property type="entry name" value="GGDEF_dom"/>
</dbReference>
<dbReference type="Gene3D" id="3.30.70.270">
    <property type="match status" value="1"/>
</dbReference>
<dbReference type="InterPro" id="IPR050469">
    <property type="entry name" value="Diguanylate_Cyclase"/>
</dbReference>
<dbReference type="RefSeq" id="WP_189675285.1">
    <property type="nucleotide sequence ID" value="NZ_BNAQ01000001.1"/>
</dbReference>
<evidence type="ECO:0000256" key="1">
    <source>
        <dbReference type="ARBA" id="ARBA00012528"/>
    </source>
</evidence>
<accession>A0ABQ3LF33</accession>
<feature type="domain" description="GGDEF" evidence="3">
    <location>
        <begin position="293"/>
        <end position="426"/>
    </location>
</feature>
<dbReference type="Proteomes" id="UP000652430">
    <property type="component" value="Unassembled WGS sequence"/>
</dbReference>
<evidence type="ECO:0000256" key="2">
    <source>
        <dbReference type="ARBA" id="ARBA00034247"/>
    </source>
</evidence>
<dbReference type="PROSITE" id="PS50887">
    <property type="entry name" value="GGDEF"/>
    <property type="match status" value="1"/>
</dbReference>
<dbReference type="EMBL" id="BNAQ01000001">
    <property type="protein sequence ID" value="GHH10969.1"/>
    <property type="molecule type" value="Genomic_DNA"/>
</dbReference>
<dbReference type="InterPro" id="IPR000014">
    <property type="entry name" value="PAS"/>
</dbReference>
<name>A0ABQ3LF33_9SPHN</name>
<evidence type="ECO:0000313" key="5">
    <source>
        <dbReference type="Proteomes" id="UP000652430"/>
    </source>
</evidence>
<dbReference type="InterPro" id="IPR043128">
    <property type="entry name" value="Rev_trsase/Diguanyl_cyclase"/>
</dbReference>